<dbReference type="InterPro" id="IPR017896">
    <property type="entry name" value="4Fe4S_Fe-S-bd"/>
</dbReference>
<evidence type="ECO:0000256" key="3">
    <source>
        <dbReference type="ARBA" id="ARBA00023014"/>
    </source>
</evidence>
<keyword evidence="2" id="KW-0408">Iron</keyword>
<comment type="caution">
    <text evidence="5">The sequence shown here is derived from an EMBL/GenBank/DDBJ whole genome shotgun (WGS) entry which is preliminary data.</text>
</comment>
<feature type="domain" description="4Fe-4S ferredoxin-type" evidence="4">
    <location>
        <begin position="172"/>
        <end position="202"/>
    </location>
</feature>
<dbReference type="PROSITE" id="PS00198">
    <property type="entry name" value="4FE4S_FER_1"/>
    <property type="match status" value="1"/>
</dbReference>
<keyword evidence="1" id="KW-0479">Metal-binding</keyword>
<dbReference type="EMBL" id="JACRSU010000001">
    <property type="protein sequence ID" value="MBC8539595.1"/>
    <property type="molecule type" value="Genomic_DNA"/>
</dbReference>
<organism evidence="5 6">
    <name type="scientific">Congzhengia minquanensis</name>
    <dbReference type="NCBI Taxonomy" id="2763657"/>
    <lineage>
        <taxon>Bacteria</taxon>
        <taxon>Bacillati</taxon>
        <taxon>Bacillota</taxon>
        <taxon>Clostridia</taxon>
        <taxon>Eubacteriales</taxon>
        <taxon>Oscillospiraceae</taxon>
        <taxon>Congzhengia</taxon>
    </lineage>
</organism>
<dbReference type="GO" id="GO:0046872">
    <property type="term" value="F:metal ion binding"/>
    <property type="evidence" value="ECO:0007669"/>
    <property type="project" value="UniProtKB-KW"/>
</dbReference>
<dbReference type="AlphaFoldDB" id="A0A926DM23"/>
<dbReference type="GO" id="GO:0051536">
    <property type="term" value="F:iron-sulfur cluster binding"/>
    <property type="evidence" value="ECO:0007669"/>
    <property type="project" value="UniProtKB-KW"/>
</dbReference>
<dbReference type="InterPro" id="IPR017900">
    <property type="entry name" value="4Fe4S_Fe_S_CS"/>
</dbReference>
<name>A0A926DM23_9FIRM</name>
<reference evidence="5" key="1">
    <citation type="submission" date="2020-08" db="EMBL/GenBank/DDBJ databases">
        <title>Genome public.</title>
        <authorList>
            <person name="Liu C."/>
            <person name="Sun Q."/>
        </authorList>
    </citation>
    <scope>NUCLEOTIDE SEQUENCE</scope>
    <source>
        <strain evidence="5">H8</strain>
    </source>
</reference>
<protein>
    <recommendedName>
        <fullName evidence="4">4Fe-4S ferredoxin-type domain-containing protein</fullName>
    </recommendedName>
</protein>
<sequence length="311" mass="35012">MKNEIIALAKQNGADLVGFAPAERFDSENAIFKIMPETKTVIGLGFRVLRGTFRGIEEGTTYYQYTTMGVENIEETIMPMAQLKIAAYIEEKGFTAIPQRRHQQIMAEENSTNPEVAYDAIYRSRPQEIQMNFLDAAVRCGLGEKGLHNALLTDEFGPFVRYCFVLTNVEIPASKIKKPHLCDNCGACIHACPGKAIDKNGNVNKWQCAVYYNGANGTKNPFMPPDAFADFENRLEIIAGEAKVTPETAKKILDKIYFYPPAQHAYQCSICGRACDVNCYIHLEEKGLLTKTFQSPFRKRKAWSFSLESFR</sequence>
<dbReference type="SUPFAM" id="SSF54862">
    <property type="entry name" value="4Fe-4S ferredoxins"/>
    <property type="match status" value="2"/>
</dbReference>
<dbReference type="PANTHER" id="PTHR42827:SF1">
    <property type="entry name" value="IRON-SULFUR CLUSTER-BINDING PROTEIN"/>
    <property type="match status" value="1"/>
</dbReference>
<evidence type="ECO:0000313" key="6">
    <source>
        <dbReference type="Proteomes" id="UP000611762"/>
    </source>
</evidence>
<accession>A0A926DM23</accession>
<evidence type="ECO:0000256" key="2">
    <source>
        <dbReference type="ARBA" id="ARBA00023004"/>
    </source>
</evidence>
<dbReference type="PANTHER" id="PTHR42827">
    <property type="entry name" value="IRON-SULFUR CLUSTER-BINDING PROTEIN-RELATED"/>
    <property type="match status" value="1"/>
</dbReference>
<evidence type="ECO:0000256" key="1">
    <source>
        <dbReference type="ARBA" id="ARBA00022723"/>
    </source>
</evidence>
<evidence type="ECO:0000259" key="4">
    <source>
        <dbReference type="PROSITE" id="PS51379"/>
    </source>
</evidence>
<gene>
    <name evidence="5" type="ORF">H8698_01215</name>
</gene>
<dbReference type="Proteomes" id="UP000611762">
    <property type="component" value="Unassembled WGS sequence"/>
</dbReference>
<keyword evidence="3" id="KW-0411">Iron-sulfur</keyword>
<dbReference type="RefSeq" id="WP_249310806.1">
    <property type="nucleotide sequence ID" value="NZ_JACRSU010000001.1"/>
</dbReference>
<proteinExistence type="predicted"/>
<evidence type="ECO:0000313" key="5">
    <source>
        <dbReference type="EMBL" id="MBC8539595.1"/>
    </source>
</evidence>
<dbReference type="PROSITE" id="PS51379">
    <property type="entry name" value="4FE4S_FER_2"/>
    <property type="match status" value="1"/>
</dbReference>
<keyword evidence="6" id="KW-1185">Reference proteome</keyword>